<accession>A0AAW4LH16</accession>
<dbReference type="AlphaFoldDB" id="A0AAW4LH16"/>
<evidence type="ECO:0000256" key="1">
    <source>
        <dbReference type="SAM" id="Phobius"/>
    </source>
</evidence>
<keyword evidence="1" id="KW-0472">Membrane</keyword>
<evidence type="ECO:0000313" key="2">
    <source>
        <dbReference type="EMBL" id="MBT0666446.1"/>
    </source>
</evidence>
<organism evidence="2 3">
    <name type="scientific">Geoanaerobacter pelophilus</name>
    <dbReference type="NCBI Taxonomy" id="60036"/>
    <lineage>
        <taxon>Bacteria</taxon>
        <taxon>Pseudomonadati</taxon>
        <taxon>Thermodesulfobacteriota</taxon>
        <taxon>Desulfuromonadia</taxon>
        <taxon>Geobacterales</taxon>
        <taxon>Geobacteraceae</taxon>
        <taxon>Geoanaerobacter</taxon>
    </lineage>
</organism>
<evidence type="ECO:0008006" key="4">
    <source>
        <dbReference type="Google" id="ProtNLM"/>
    </source>
</evidence>
<protein>
    <recommendedName>
        <fullName evidence="4">RND transporter</fullName>
    </recommendedName>
</protein>
<dbReference type="EMBL" id="JAHCVJ010000012">
    <property type="protein sequence ID" value="MBT0666446.1"/>
    <property type="molecule type" value="Genomic_DNA"/>
</dbReference>
<keyword evidence="3" id="KW-1185">Reference proteome</keyword>
<name>A0AAW4LH16_9BACT</name>
<evidence type="ECO:0000313" key="3">
    <source>
        <dbReference type="Proteomes" id="UP000811899"/>
    </source>
</evidence>
<dbReference type="RefSeq" id="WP_214173218.1">
    <property type="nucleotide sequence ID" value="NZ_JAHCVJ010000012.1"/>
</dbReference>
<gene>
    <name evidence="2" type="ORF">KI809_19230</name>
</gene>
<dbReference type="Proteomes" id="UP000811899">
    <property type="component" value="Unassembled WGS sequence"/>
</dbReference>
<keyword evidence="1" id="KW-1133">Transmembrane helix</keyword>
<comment type="caution">
    <text evidence="2">The sequence shown here is derived from an EMBL/GenBank/DDBJ whole genome shotgun (WGS) entry which is preliminary data.</text>
</comment>
<sequence>MINLLDYKFLIPLTLLLGFAPFFPQPHIVEKIRMLMNGTLKRPIDIFDLVWHAWPFLLLVYRVAIDLINKNRII</sequence>
<feature type="transmembrane region" description="Helical" evidence="1">
    <location>
        <begin position="48"/>
        <end position="68"/>
    </location>
</feature>
<reference evidence="2 3" key="1">
    <citation type="submission" date="2021-05" db="EMBL/GenBank/DDBJ databases">
        <title>The draft genome of Geobacter pelophilus DSM 12255.</title>
        <authorList>
            <person name="Xu Z."/>
            <person name="Masuda Y."/>
            <person name="Itoh H."/>
            <person name="Senoo K."/>
        </authorList>
    </citation>
    <scope>NUCLEOTIDE SEQUENCE [LARGE SCALE GENOMIC DNA]</scope>
    <source>
        <strain evidence="2 3">DSM 12255</strain>
    </source>
</reference>
<proteinExistence type="predicted"/>
<keyword evidence="1" id="KW-0812">Transmembrane</keyword>